<accession>A0A5C3KDF5</accession>
<dbReference type="OrthoDB" id="2688210at2759"/>
<organism evidence="2 3">
    <name type="scientific">Coprinopsis marcescibilis</name>
    <name type="common">Agaric fungus</name>
    <name type="synonym">Psathyrella marcescibilis</name>
    <dbReference type="NCBI Taxonomy" id="230819"/>
    <lineage>
        <taxon>Eukaryota</taxon>
        <taxon>Fungi</taxon>
        <taxon>Dikarya</taxon>
        <taxon>Basidiomycota</taxon>
        <taxon>Agaricomycotina</taxon>
        <taxon>Agaricomycetes</taxon>
        <taxon>Agaricomycetidae</taxon>
        <taxon>Agaricales</taxon>
        <taxon>Agaricineae</taxon>
        <taxon>Psathyrellaceae</taxon>
        <taxon>Coprinopsis</taxon>
    </lineage>
</organism>
<evidence type="ECO:0000313" key="3">
    <source>
        <dbReference type="Proteomes" id="UP000307440"/>
    </source>
</evidence>
<reference evidence="2 3" key="1">
    <citation type="journal article" date="2019" name="Nat. Ecol. Evol.">
        <title>Megaphylogeny resolves global patterns of mushroom evolution.</title>
        <authorList>
            <person name="Varga T."/>
            <person name="Krizsan K."/>
            <person name="Foldi C."/>
            <person name="Dima B."/>
            <person name="Sanchez-Garcia M."/>
            <person name="Sanchez-Ramirez S."/>
            <person name="Szollosi G.J."/>
            <person name="Szarkandi J.G."/>
            <person name="Papp V."/>
            <person name="Albert L."/>
            <person name="Andreopoulos W."/>
            <person name="Angelini C."/>
            <person name="Antonin V."/>
            <person name="Barry K.W."/>
            <person name="Bougher N.L."/>
            <person name="Buchanan P."/>
            <person name="Buyck B."/>
            <person name="Bense V."/>
            <person name="Catcheside P."/>
            <person name="Chovatia M."/>
            <person name="Cooper J."/>
            <person name="Damon W."/>
            <person name="Desjardin D."/>
            <person name="Finy P."/>
            <person name="Geml J."/>
            <person name="Haridas S."/>
            <person name="Hughes K."/>
            <person name="Justo A."/>
            <person name="Karasinski D."/>
            <person name="Kautmanova I."/>
            <person name="Kiss B."/>
            <person name="Kocsube S."/>
            <person name="Kotiranta H."/>
            <person name="LaButti K.M."/>
            <person name="Lechner B.E."/>
            <person name="Liimatainen K."/>
            <person name="Lipzen A."/>
            <person name="Lukacs Z."/>
            <person name="Mihaltcheva S."/>
            <person name="Morgado L.N."/>
            <person name="Niskanen T."/>
            <person name="Noordeloos M.E."/>
            <person name="Ohm R.A."/>
            <person name="Ortiz-Santana B."/>
            <person name="Ovrebo C."/>
            <person name="Racz N."/>
            <person name="Riley R."/>
            <person name="Savchenko A."/>
            <person name="Shiryaev A."/>
            <person name="Soop K."/>
            <person name="Spirin V."/>
            <person name="Szebenyi C."/>
            <person name="Tomsovsky M."/>
            <person name="Tulloss R.E."/>
            <person name="Uehling J."/>
            <person name="Grigoriev I.V."/>
            <person name="Vagvolgyi C."/>
            <person name="Papp T."/>
            <person name="Martin F.M."/>
            <person name="Miettinen O."/>
            <person name="Hibbett D.S."/>
            <person name="Nagy L.G."/>
        </authorList>
    </citation>
    <scope>NUCLEOTIDE SEQUENCE [LARGE SCALE GENOMIC DNA]</scope>
    <source>
        <strain evidence="2 3">CBS 121175</strain>
    </source>
</reference>
<dbReference type="AlphaFoldDB" id="A0A5C3KDF5"/>
<dbReference type="EMBL" id="ML210476">
    <property type="protein sequence ID" value="TFK17673.1"/>
    <property type="molecule type" value="Genomic_DNA"/>
</dbReference>
<sequence length="227" mass="26198">MPRQRLDRDPSMEVMPDYNNEAMRTLLQDRLKDRETMEQLIQGLKDDWETCHQERMAQWAEQQGEENAEAEEAQRLREEEERRRLEDERSWAAPKKPKLKGLSTNKLVVTVSMPRPSSYALNKLKQFDYVELYYFTPEGCKDASCADRTTSNNALAPACIDDQVVFQPVAAHKPSSKVVMDADLTWNEVSVAKTSLLKCMQDAGWPEEHITALSTFFYEQQSSDKTV</sequence>
<evidence type="ECO:0000256" key="1">
    <source>
        <dbReference type="SAM" id="MobiDB-lite"/>
    </source>
</evidence>
<dbReference type="Proteomes" id="UP000307440">
    <property type="component" value="Unassembled WGS sequence"/>
</dbReference>
<dbReference type="STRING" id="230819.A0A5C3KDF5"/>
<feature type="compositionally biased region" description="Basic and acidic residues" evidence="1">
    <location>
        <begin position="72"/>
        <end position="90"/>
    </location>
</feature>
<feature type="region of interest" description="Disordered" evidence="1">
    <location>
        <begin position="59"/>
        <end position="96"/>
    </location>
</feature>
<name>A0A5C3KDF5_COPMA</name>
<evidence type="ECO:0000313" key="2">
    <source>
        <dbReference type="EMBL" id="TFK17673.1"/>
    </source>
</evidence>
<keyword evidence="3" id="KW-1185">Reference proteome</keyword>
<gene>
    <name evidence="2" type="ORF">FA15DRAFT_710558</name>
</gene>
<protein>
    <submittedName>
        <fullName evidence="2">Uncharacterized protein</fullName>
    </submittedName>
</protein>
<proteinExistence type="predicted"/>